<sequence>MTSISSGESLLLARKCAKEAIEKSAKQNELSFEDEILADLNRIALDALECLLNAQPFHSEFLLSFKDFASELKQVNESNFANFAYVFSTLMSALSGSVIGSTEQDGITVANDSMLGRDTQIKEELVEEEEEYMAVETTTALPLFHSEPLESMFPTEVKSEVKLELEDVEEKPLGLVEQRAVHMGTTRFTKQYRGRGPHSTVEQQAIEAGLPLSAAELASLGKLEFNDWLDTLTFLQKAAARKIRSTLMNTEMRRRHRTLQRFENKLLAKEVEAEARKSQSTEGMPADDTATVPLVEDLWNEHTESFDDKAGSSSGLSSPEEQASLRREWLKREMRTQLARNREGAETTVYRQSKVLYKIPERLVYRPAPIPKKKKMGESYVPTPVHPHCGVCEARVEEVAEHEEQSHTDIWVKYARKCRVSGCDYRSISDAARNTHHATVHSSPIANFPLYAVFLPSPHLRVHRLRIQERPCLPDDPALERERRLSRRRPLRLRRCSKGRAATVACGYLQSPVKPLYRNEIDERPIVYRFSFILLSIPHCTSLNRVTRMIPNFPRPFSQHVFLLCCNVDHVSFNGVIPLLGNAN</sequence>
<evidence type="ECO:0000313" key="2">
    <source>
        <dbReference type="EMBL" id="GMT13093.1"/>
    </source>
</evidence>
<feature type="region of interest" description="Disordered" evidence="1">
    <location>
        <begin position="305"/>
        <end position="324"/>
    </location>
</feature>
<comment type="caution">
    <text evidence="2">The sequence shown here is derived from an EMBL/GenBank/DDBJ whole genome shotgun (WGS) entry which is preliminary data.</text>
</comment>
<protein>
    <submittedName>
        <fullName evidence="2">Uncharacterized protein</fullName>
    </submittedName>
</protein>
<organism evidence="2 3">
    <name type="scientific">Pristionchus fissidentatus</name>
    <dbReference type="NCBI Taxonomy" id="1538716"/>
    <lineage>
        <taxon>Eukaryota</taxon>
        <taxon>Metazoa</taxon>
        <taxon>Ecdysozoa</taxon>
        <taxon>Nematoda</taxon>
        <taxon>Chromadorea</taxon>
        <taxon>Rhabditida</taxon>
        <taxon>Rhabditina</taxon>
        <taxon>Diplogasteromorpha</taxon>
        <taxon>Diplogasteroidea</taxon>
        <taxon>Neodiplogasteridae</taxon>
        <taxon>Pristionchus</taxon>
    </lineage>
</organism>
<dbReference type="EMBL" id="BTSY01000002">
    <property type="protein sequence ID" value="GMT13093.1"/>
    <property type="molecule type" value="Genomic_DNA"/>
</dbReference>
<dbReference type="AlphaFoldDB" id="A0AAV5V4B5"/>
<evidence type="ECO:0000256" key="1">
    <source>
        <dbReference type="SAM" id="MobiDB-lite"/>
    </source>
</evidence>
<feature type="compositionally biased region" description="Polar residues" evidence="1">
    <location>
        <begin position="311"/>
        <end position="321"/>
    </location>
</feature>
<gene>
    <name evidence="2" type="ORF">PFISCL1PPCAC_4390</name>
</gene>
<keyword evidence="3" id="KW-1185">Reference proteome</keyword>
<accession>A0AAV5V4B5</accession>
<reference evidence="2" key="1">
    <citation type="submission" date="2023-10" db="EMBL/GenBank/DDBJ databases">
        <title>Genome assembly of Pristionchus species.</title>
        <authorList>
            <person name="Yoshida K."/>
            <person name="Sommer R.J."/>
        </authorList>
    </citation>
    <scope>NUCLEOTIDE SEQUENCE</scope>
    <source>
        <strain evidence="2">RS5133</strain>
    </source>
</reference>
<evidence type="ECO:0000313" key="3">
    <source>
        <dbReference type="Proteomes" id="UP001432322"/>
    </source>
</evidence>
<name>A0AAV5V4B5_9BILA</name>
<proteinExistence type="predicted"/>
<dbReference type="Proteomes" id="UP001432322">
    <property type="component" value="Unassembled WGS sequence"/>
</dbReference>